<evidence type="ECO:0000313" key="4">
    <source>
        <dbReference type="EMBL" id="PKW00153.1"/>
    </source>
</evidence>
<protein>
    <submittedName>
        <fullName evidence="4">Gas vesicle protein GvpL/GvpF</fullName>
    </submittedName>
</protein>
<dbReference type="GO" id="GO:0031411">
    <property type="term" value="C:gas vesicle"/>
    <property type="evidence" value="ECO:0007669"/>
    <property type="project" value="UniProtKB-SubCell"/>
</dbReference>
<evidence type="ECO:0000256" key="1">
    <source>
        <dbReference type="ARBA" id="ARBA00022987"/>
    </source>
</evidence>
<evidence type="ECO:0000313" key="5">
    <source>
        <dbReference type="Proteomes" id="UP000233750"/>
    </source>
</evidence>
<comment type="similarity">
    <text evidence="3">Belongs to the gas vesicle GvpF/GvpL family.</text>
</comment>
<evidence type="ECO:0000256" key="3">
    <source>
        <dbReference type="ARBA" id="ARBA00035643"/>
    </source>
</evidence>
<proteinExistence type="inferred from homology"/>
<comment type="subcellular location">
    <subcellularLocation>
        <location evidence="2">Gas vesicle</location>
    </subcellularLocation>
</comment>
<dbReference type="RefSeq" id="WP_158242428.1">
    <property type="nucleotide sequence ID" value="NZ_PJMY01000001.1"/>
</dbReference>
<dbReference type="EMBL" id="PJMY01000001">
    <property type="protein sequence ID" value="PKW00153.1"/>
    <property type="molecule type" value="Genomic_DNA"/>
</dbReference>
<comment type="caution">
    <text evidence="4">The sequence shown here is derived from an EMBL/GenBank/DDBJ whole genome shotgun (WGS) entry which is preliminary data.</text>
</comment>
<dbReference type="PANTHER" id="PTHR36852">
    <property type="entry name" value="PROTEIN GVPL 2"/>
    <property type="match status" value="1"/>
</dbReference>
<dbReference type="InterPro" id="IPR009430">
    <property type="entry name" value="GvpL/GvpF"/>
</dbReference>
<accession>A0A2N3X207</accession>
<gene>
    <name evidence="4" type="ORF">ATK30_0239</name>
</gene>
<dbReference type="PANTHER" id="PTHR36852:SF1">
    <property type="entry name" value="PROTEIN GVPL 2"/>
    <property type="match status" value="1"/>
</dbReference>
<dbReference type="AlphaFoldDB" id="A0A2N3X207"/>
<dbReference type="Proteomes" id="UP000233750">
    <property type="component" value="Unassembled WGS sequence"/>
</dbReference>
<dbReference type="Pfam" id="PF06386">
    <property type="entry name" value="GvpL_GvpF"/>
    <property type="match status" value="1"/>
</dbReference>
<dbReference type="GO" id="GO:0031412">
    <property type="term" value="P:gas vesicle organization"/>
    <property type="evidence" value="ECO:0007669"/>
    <property type="project" value="InterPro"/>
</dbReference>
<keyword evidence="5" id="KW-1185">Reference proteome</keyword>
<dbReference type="OrthoDB" id="146444at2"/>
<name>A0A2N3X207_9PSEU</name>
<evidence type="ECO:0000256" key="2">
    <source>
        <dbReference type="ARBA" id="ARBA00035108"/>
    </source>
</evidence>
<organism evidence="4 5">
    <name type="scientific">Amycolatopsis echigonensis</name>
    <dbReference type="NCBI Taxonomy" id="2576905"/>
    <lineage>
        <taxon>Bacteria</taxon>
        <taxon>Bacillati</taxon>
        <taxon>Actinomycetota</taxon>
        <taxon>Actinomycetes</taxon>
        <taxon>Pseudonocardiales</taxon>
        <taxon>Pseudonocardiaceae</taxon>
        <taxon>Amycolatopsis</taxon>
    </lineage>
</organism>
<keyword evidence="1" id="KW-0304">Gas vesicle</keyword>
<sequence>MSWYCYAVAESAAENPAAGISGLRDRPVSAVSGAGLTALVSPVPDEEFGEAALRENLENLPWLEEIARAHNAVVDEANRRTGVLPLRMATIYRDEHRVREMLDDHAAQFSEALRRVRDHAEWGVKVFASLGGSPAPATPAEAPADGRSYLRQRLRQRQTRDARTNEAVGVAERIERELAELSADVHRHRNQDPALTGRADSNILNLACLVPDTGRERFLAELARLRQSGVAGIEVEVTGPWAPYSFAGIS</sequence>
<reference evidence="4 5" key="1">
    <citation type="submission" date="2017-12" db="EMBL/GenBank/DDBJ databases">
        <title>Sequencing the genomes of 1000 Actinobacteria strains.</title>
        <authorList>
            <person name="Klenk H.-P."/>
        </authorList>
    </citation>
    <scope>NUCLEOTIDE SEQUENCE [LARGE SCALE GENOMIC DNA]</scope>
    <source>
        <strain evidence="4 5">DSM 45165</strain>
    </source>
</reference>